<dbReference type="InterPro" id="IPR035952">
    <property type="entry name" value="Rhomboid-like_sf"/>
</dbReference>
<dbReference type="AlphaFoldDB" id="A0A423PIA1"/>
<dbReference type="EMBL" id="AYKH01000034">
    <property type="protein sequence ID" value="ROO25358.1"/>
    <property type="molecule type" value="Genomic_DNA"/>
</dbReference>
<dbReference type="GO" id="GO:0016020">
    <property type="term" value="C:membrane"/>
    <property type="evidence" value="ECO:0007669"/>
    <property type="project" value="UniProtKB-SubCell"/>
</dbReference>
<sequence>MAITIALIALTCALSMTGFQNRTQLERLLFWPPAVNRGEAWRLLTHGFVHADAPHLLFNMITLFFFGRAIEGFFTRYIGMAGYALFYLAAIVVAILPSYLAHRHDSRYRSLGASGAVSAVLFVYILIAPWSTIYVFFFPLPAIVFAGLYTAYGLYAGRFGHDHINHSAHLWGAAFGVVFALCLEPRLAGLFVERLTAPLSGG</sequence>
<dbReference type="InterPro" id="IPR022764">
    <property type="entry name" value="Peptidase_S54_rhomboid_dom"/>
</dbReference>
<dbReference type="RefSeq" id="WP_123590001.1">
    <property type="nucleotide sequence ID" value="NZ_AYKH01000034.1"/>
</dbReference>
<evidence type="ECO:0000313" key="10">
    <source>
        <dbReference type="Proteomes" id="UP000283993"/>
    </source>
</evidence>
<evidence type="ECO:0000259" key="8">
    <source>
        <dbReference type="Pfam" id="PF01694"/>
    </source>
</evidence>
<feature type="transmembrane region" description="Helical" evidence="7">
    <location>
        <begin position="108"/>
        <end position="127"/>
    </location>
</feature>
<gene>
    <name evidence="9" type="ORF">SAOR_12470</name>
</gene>
<accession>A0A423PIA1</accession>
<dbReference type="GO" id="GO:0004252">
    <property type="term" value="F:serine-type endopeptidase activity"/>
    <property type="evidence" value="ECO:0007669"/>
    <property type="project" value="InterPro"/>
</dbReference>
<evidence type="ECO:0000256" key="4">
    <source>
        <dbReference type="ARBA" id="ARBA00022692"/>
    </source>
</evidence>
<evidence type="ECO:0000313" key="9">
    <source>
        <dbReference type="EMBL" id="ROO25358.1"/>
    </source>
</evidence>
<evidence type="ECO:0000256" key="3">
    <source>
        <dbReference type="ARBA" id="ARBA00022519"/>
    </source>
</evidence>
<feature type="transmembrane region" description="Helical" evidence="7">
    <location>
        <begin position="168"/>
        <end position="192"/>
    </location>
</feature>
<name>A0A423PIA1_9GAMM</name>
<dbReference type="PANTHER" id="PTHR43066:SF26">
    <property type="entry name" value="RHOMBOID PROTEASE GLPG"/>
    <property type="match status" value="1"/>
</dbReference>
<feature type="domain" description="Peptidase S54 rhomboid" evidence="8">
    <location>
        <begin position="38"/>
        <end position="183"/>
    </location>
</feature>
<feature type="transmembrane region" description="Helical" evidence="7">
    <location>
        <begin position="133"/>
        <end position="156"/>
    </location>
</feature>
<keyword evidence="2" id="KW-1003">Cell membrane</keyword>
<evidence type="ECO:0000256" key="5">
    <source>
        <dbReference type="ARBA" id="ARBA00022989"/>
    </source>
</evidence>
<proteinExistence type="predicted"/>
<evidence type="ECO:0000256" key="7">
    <source>
        <dbReference type="SAM" id="Phobius"/>
    </source>
</evidence>
<evidence type="ECO:0000256" key="1">
    <source>
        <dbReference type="ARBA" id="ARBA00004141"/>
    </source>
</evidence>
<keyword evidence="6 7" id="KW-0472">Membrane</keyword>
<protein>
    <submittedName>
        <fullName evidence="9">Membrane protein</fullName>
    </submittedName>
</protein>
<dbReference type="Gene3D" id="1.20.1540.10">
    <property type="entry name" value="Rhomboid-like"/>
    <property type="match status" value="1"/>
</dbReference>
<keyword evidence="5 7" id="KW-1133">Transmembrane helix</keyword>
<dbReference type="SUPFAM" id="SSF144091">
    <property type="entry name" value="Rhomboid-like"/>
    <property type="match status" value="1"/>
</dbReference>
<organism evidence="9 10">
    <name type="scientific">Salinisphaera orenii MK-B5</name>
    <dbReference type="NCBI Taxonomy" id="856730"/>
    <lineage>
        <taxon>Bacteria</taxon>
        <taxon>Pseudomonadati</taxon>
        <taxon>Pseudomonadota</taxon>
        <taxon>Gammaproteobacteria</taxon>
        <taxon>Salinisphaerales</taxon>
        <taxon>Salinisphaeraceae</taxon>
        <taxon>Salinisphaera</taxon>
    </lineage>
</organism>
<reference evidence="9 10" key="1">
    <citation type="submission" date="2013-10" db="EMBL/GenBank/DDBJ databases">
        <title>Salinisphaera orenii MK-B5 Genome Sequencing.</title>
        <authorList>
            <person name="Lai Q."/>
            <person name="Li C."/>
            <person name="Shao Z."/>
        </authorList>
    </citation>
    <scope>NUCLEOTIDE SEQUENCE [LARGE SCALE GENOMIC DNA]</scope>
    <source>
        <strain evidence="9 10">MK-B5</strain>
    </source>
</reference>
<dbReference type="Pfam" id="PF01694">
    <property type="entry name" value="Rhomboid"/>
    <property type="match status" value="1"/>
</dbReference>
<evidence type="ECO:0000256" key="6">
    <source>
        <dbReference type="ARBA" id="ARBA00023136"/>
    </source>
</evidence>
<dbReference type="Proteomes" id="UP000283993">
    <property type="component" value="Unassembled WGS sequence"/>
</dbReference>
<keyword evidence="3" id="KW-0997">Cell inner membrane</keyword>
<comment type="subcellular location">
    <subcellularLocation>
        <location evidence="1">Membrane</location>
        <topology evidence="1">Multi-pass membrane protein</topology>
    </subcellularLocation>
</comment>
<comment type="caution">
    <text evidence="9">The sequence shown here is derived from an EMBL/GenBank/DDBJ whole genome shotgun (WGS) entry which is preliminary data.</text>
</comment>
<dbReference type="PANTHER" id="PTHR43066">
    <property type="entry name" value="RHOMBOID-RELATED PROTEIN"/>
    <property type="match status" value="1"/>
</dbReference>
<feature type="transmembrane region" description="Helical" evidence="7">
    <location>
        <begin position="74"/>
        <end position="96"/>
    </location>
</feature>
<keyword evidence="4 7" id="KW-0812">Transmembrane</keyword>
<evidence type="ECO:0000256" key="2">
    <source>
        <dbReference type="ARBA" id="ARBA00022475"/>
    </source>
</evidence>
<keyword evidence="10" id="KW-1185">Reference proteome</keyword>